<name>A0A420UB60_GIBIN</name>
<feature type="signal peptide" evidence="1">
    <location>
        <begin position="1"/>
        <end position="19"/>
    </location>
</feature>
<evidence type="ECO:0000313" key="2">
    <source>
        <dbReference type="EMBL" id="RKL50917.1"/>
    </source>
</evidence>
<dbReference type="EMBL" id="MRDB01000001">
    <property type="protein sequence ID" value="RKL50917.1"/>
    <property type="molecule type" value="Genomic_DNA"/>
</dbReference>
<proteinExistence type="predicted"/>
<evidence type="ECO:0000313" key="3">
    <source>
        <dbReference type="Proteomes" id="UP000283569"/>
    </source>
</evidence>
<organism evidence="2 3">
    <name type="scientific">Gibberella intermedia</name>
    <name type="common">Bulb rot disease fungus</name>
    <name type="synonym">Fusarium proliferatum</name>
    <dbReference type="NCBI Taxonomy" id="948311"/>
    <lineage>
        <taxon>Eukaryota</taxon>
        <taxon>Fungi</taxon>
        <taxon>Dikarya</taxon>
        <taxon>Ascomycota</taxon>
        <taxon>Pezizomycotina</taxon>
        <taxon>Sordariomycetes</taxon>
        <taxon>Hypocreomycetidae</taxon>
        <taxon>Hypocreales</taxon>
        <taxon>Nectriaceae</taxon>
        <taxon>Fusarium</taxon>
        <taxon>Fusarium fujikuroi species complex</taxon>
    </lineage>
</organism>
<dbReference type="AlphaFoldDB" id="A0A420UB60"/>
<accession>A0A420UB60</accession>
<comment type="caution">
    <text evidence="2">The sequence shown here is derived from an EMBL/GenBank/DDBJ whole genome shotgun (WGS) entry which is preliminary data.</text>
</comment>
<reference evidence="2 3" key="1">
    <citation type="journal article" date="2018" name="Sci. Rep.">
        <title>Characterisation of pathogen-specific regions and novel effector candidates in Fusarium oxysporum f. sp. cepae.</title>
        <authorList>
            <person name="Armitage A.D."/>
            <person name="Taylor A."/>
            <person name="Sobczyk M.K."/>
            <person name="Baxter L."/>
            <person name="Greenfield B.P."/>
            <person name="Bates H.J."/>
            <person name="Wilson F."/>
            <person name="Jackson A.C."/>
            <person name="Ott S."/>
            <person name="Harrison R.J."/>
            <person name="Clarkson J.P."/>
        </authorList>
    </citation>
    <scope>NUCLEOTIDE SEQUENCE [LARGE SCALE GENOMIC DNA]</scope>
    <source>
        <strain evidence="2 3">Fp_A8</strain>
    </source>
</reference>
<sequence>MVALWLLLGLLTLSTRSGANGPCETSLGSSTVDVIRTSTTTRSQTITITDKVIIQAVPLNISKSKTRPTWLPVTDKTISTVGITTTTTIRATFTKLVTVTANPEAKIATITVAKPTFVNRTETMTETETNRNTITTTTYFTTTIRRRPGFTAIRDNMERISSEFEDKTSTVGLDAKLFSHTLSVICTDNMPIKKTVTTTSFGTQSPTLPKPSIATSTVTVWTTINETQYPPGLASTVTTTVHPIQTALINATKTITLDETSKDDKTYHSLHS</sequence>
<gene>
    <name evidence="2" type="ORF">BFJ72_g370</name>
</gene>
<evidence type="ECO:0000256" key="1">
    <source>
        <dbReference type="SAM" id="SignalP"/>
    </source>
</evidence>
<protein>
    <submittedName>
        <fullName evidence="2">Uncharacterized protein</fullName>
    </submittedName>
</protein>
<keyword evidence="1" id="KW-0732">Signal</keyword>
<dbReference type="Proteomes" id="UP000283569">
    <property type="component" value="Unassembled WGS sequence"/>
</dbReference>
<feature type="chain" id="PRO_5019205510" evidence="1">
    <location>
        <begin position="20"/>
        <end position="272"/>
    </location>
</feature>